<sequence>MPDTTSPSLDAWADRLNDCGRSGQPCFFLIDFELQRPRLWTLTELAASGVRFSFPGRPDTTRSGLPRPTLEANYIPRERYDQAFALVREGLQRGDTFLVNLTFPTPVRLSDSLASVYENSQAKYRILYPDHFVCFSPETFVTIDAGGYLETRPMKGTAPDTPAGREYLLNSPKEVAEHATIVDLMRNDLSRIAREVRVTEYRYLRSIDTAAGGLLQTSTRLGGRLPSDWRSSLGHYLLALLPAGSVSGAPKPATLDLIRRAEPGPRGYYCGIGGYFDGETLDSCVLIRYLEEENGTHLFRSGGGVTARSTAEEEYAELCAKIRIPLRER</sequence>
<dbReference type="PRINTS" id="PR00095">
    <property type="entry name" value="ANTSNTHASEI"/>
</dbReference>
<dbReference type="PANTHER" id="PTHR11236:SF50">
    <property type="entry name" value="AMINODEOXYCHORISMATE SYNTHASE COMPONENT 1"/>
    <property type="match status" value="1"/>
</dbReference>
<dbReference type="Proteomes" id="UP000226437">
    <property type="component" value="Unassembled WGS sequence"/>
</dbReference>
<dbReference type="OrthoDB" id="9803598at2"/>
<evidence type="ECO:0000313" key="3">
    <source>
        <dbReference type="Proteomes" id="UP000226437"/>
    </source>
</evidence>
<name>A0A2G0CFV1_9BACT</name>
<dbReference type="GO" id="GO:0046820">
    <property type="term" value="F:4-amino-4-deoxychorismate synthase activity"/>
    <property type="evidence" value="ECO:0007669"/>
    <property type="project" value="TreeGrafter"/>
</dbReference>
<organism evidence="2 3">
    <name type="scientific">Neolewinella marina</name>
    <dbReference type="NCBI Taxonomy" id="438751"/>
    <lineage>
        <taxon>Bacteria</taxon>
        <taxon>Pseudomonadati</taxon>
        <taxon>Bacteroidota</taxon>
        <taxon>Saprospiria</taxon>
        <taxon>Saprospirales</taxon>
        <taxon>Lewinellaceae</taxon>
        <taxon>Neolewinella</taxon>
    </lineage>
</organism>
<evidence type="ECO:0000313" key="2">
    <source>
        <dbReference type="EMBL" id="PHK98787.1"/>
    </source>
</evidence>
<reference evidence="2 3" key="1">
    <citation type="submission" date="2017-10" db="EMBL/GenBank/DDBJ databases">
        <title>The draft genome sequence of Lewinella marina KCTC 32374.</title>
        <authorList>
            <person name="Wang K."/>
        </authorList>
    </citation>
    <scope>NUCLEOTIDE SEQUENCE [LARGE SCALE GENOMIC DNA]</scope>
    <source>
        <strain evidence="2 3">MKG-38</strain>
    </source>
</reference>
<dbReference type="InterPro" id="IPR005801">
    <property type="entry name" value="ADC_synthase"/>
</dbReference>
<dbReference type="PANTHER" id="PTHR11236">
    <property type="entry name" value="AMINOBENZOATE/ANTHRANILATE SYNTHASE"/>
    <property type="match status" value="1"/>
</dbReference>
<dbReference type="EMBL" id="PDLO01000003">
    <property type="protein sequence ID" value="PHK98787.1"/>
    <property type="molecule type" value="Genomic_DNA"/>
</dbReference>
<dbReference type="Gene3D" id="3.60.120.10">
    <property type="entry name" value="Anthranilate synthase"/>
    <property type="match status" value="1"/>
</dbReference>
<keyword evidence="3" id="KW-1185">Reference proteome</keyword>
<dbReference type="SUPFAM" id="SSF56322">
    <property type="entry name" value="ADC synthase"/>
    <property type="match status" value="1"/>
</dbReference>
<dbReference type="InterPro" id="IPR019999">
    <property type="entry name" value="Anth_synth_I-like"/>
</dbReference>
<dbReference type="RefSeq" id="WP_099106397.1">
    <property type="nucleotide sequence ID" value="NZ_JAATJF010000001.1"/>
</dbReference>
<proteinExistence type="predicted"/>
<feature type="domain" description="Chorismate-utilising enzyme C-terminal" evidence="1">
    <location>
        <begin position="77"/>
        <end position="321"/>
    </location>
</feature>
<evidence type="ECO:0000259" key="1">
    <source>
        <dbReference type="Pfam" id="PF00425"/>
    </source>
</evidence>
<protein>
    <submittedName>
        <fullName evidence="2">Aminodeoxychorismate synthase component I</fullName>
    </submittedName>
</protein>
<gene>
    <name evidence="2" type="ORF">CGL56_10010</name>
</gene>
<dbReference type="AlphaFoldDB" id="A0A2G0CFV1"/>
<dbReference type="GO" id="GO:0000162">
    <property type="term" value="P:L-tryptophan biosynthetic process"/>
    <property type="evidence" value="ECO:0007669"/>
    <property type="project" value="TreeGrafter"/>
</dbReference>
<dbReference type="Pfam" id="PF00425">
    <property type="entry name" value="Chorismate_bind"/>
    <property type="match status" value="1"/>
</dbReference>
<comment type="caution">
    <text evidence="2">The sequence shown here is derived from an EMBL/GenBank/DDBJ whole genome shotgun (WGS) entry which is preliminary data.</text>
</comment>
<dbReference type="InterPro" id="IPR015890">
    <property type="entry name" value="Chorismate_C"/>
</dbReference>
<dbReference type="NCBIfam" id="NF005486">
    <property type="entry name" value="PRK07093.1"/>
    <property type="match status" value="1"/>
</dbReference>
<accession>A0A2G0CFV1</accession>